<dbReference type="InterPro" id="IPR004481">
    <property type="entry name" value="K/Na/Ca-exchanger"/>
</dbReference>
<evidence type="ECO:0000313" key="7">
    <source>
        <dbReference type="EMBL" id="MUH37883.1"/>
    </source>
</evidence>
<evidence type="ECO:0000256" key="3">
    <source>
        <dbReference type="ARBA" id="ARBA00022989"/>
    </source>
</evidence>
<dbReference type="InterPro" id="IPR004837">
    <property type="entry name" value="NaCa_Exmemb"/>
</dbReference>
<dbReference type="PANTHER" id="PTHR10846">
    <property type="entry name" value="SODIUM/POTASSIUM/CALCIUM EXCHANGER"/>
    <property type="match status" value="1"/>
</dbReference>
<dbReference type="Pfam" id="PF01699">
    <property type="entry name" value="Na_Ca_ex"/>
    <property type="match status" value="2"/>
</dbReference>
<dbReference type="InterPro" id="IPR044880">
    <property type="entry name" value="NCX_ion-bd_dom_sf"/>
</dbReference>
<dbReference type="GO" id="GO:0005262">
    <property type="term" value="F:calcium channel activity"/>
    <property type="evidence" value="ECO:0007669"/>
    <property type="project" value="TreeGrafter"/>
</dbReference>
<evidence type="ECO:0000313" key="8">
    <source>
        <dbReference type="Proteomes" id="UP000540519"/>
    </source>
</evidence>
<feature type="transmembrane region" description="Helical" evidence="5">
    <location>
        <begin position="292"/>
        <end position="311"/>
    </location>
</feature>
<feature type="transmembrane region" description="Helical" evidence="5">
    <location>
        <begin position="102"/>
        <end position="120"/>
    </location>
</feature>
<keyword evidence="4 5" id="KW-0472">Membrane</keyword>
<feature type="transmembrane region" description="Helical" evidence="5">
    <location>
        <begin position="237"/>
        <end position="257"/>
    </location>
</feature>
<comment type="subcellular location">
    <subcellularLocation>
        <location evidence="1">Membrane</location>
        <topology evidence="1">Multi-pass membrane protein</topology>
    </subcellularLocation>
</comment>
<keyword evidence="2 5" id="KW-0812">Transmembrane</keyword>
<dbReference type="PANTHER" id="PTHR10846:SF8">
    <property type="entry name" value="INNER MEMBRANE PROTEIN YRBG"/>
    <property type="match status" value="1"/>
</dbReference>
<name>A0A7X2ZWT4_9FLAO</name>
<evidence type="ECO:0000256" key="4">
    <source>
        <dbReference type="ARBA" id="ARBA00023136"/>
    </source>
</evidence>
<feature type="transmembrane region" description="Helical" evidence="5">
    <location>
        <begin position="164"/>
        <end position="182"/>
    </location>
</feature>
<dbReference type="GO" id="GO:0008273">
    <property type="term" value="F:calcium, potassium:sodium antiporter activity"/>
    <property type="evidence" value="ECO:0007669"/>
    <property type="project" value="TreeGrafter"/>
</dbReference>
<comment type="caution">
    <text evidence="7">The sequence shown here is derived from an EMBL/GenBank/DDBJ whole genome shotgun (WGS) entry which is preliminary data.</text>
</comment>
<feature type="domain" description="Sodium/calcium exchanger membrane region" evidence="6">
    <location>
        <begin position="4"/>
        <end position="144"/>
    </location>
</feature>
<feature type="transmembrane region" description="Helical" evidence="5">
    <location>
        <begin position="202"/>
        <end position="225"/>
    </location>
</feature>
<sequence>MQNLLFIVLGLILLIAGGNWLLKSAVALSLRLNIPKIVIGMTVVSFATSAPELIVSIKAALDGFPDLALGNVVGSNIANLGLVLAITVLMGSIDVRRTFYTTDWPVMMAASLLFFGFIFFDGELQQYEGIIMVVALFLFLVYLLRFQKQAVEDEAPEDDMPLPLYKLVLFLGLGGTALWGGSELLISGAVGLATLYGVSERIIAVTVVSIGTSIPELAASVIAVIKKEKAISLGNLLGSNIFNLLAVLGITSIITPIKVVDEGLLSNDIFWMLGISFLVLPLVFIPKGLRLGWRDGLILLACYITFVYITVS</sequence>
<keyword evidence="3 5" id="KW-1133">Transmembrane helix</keyword>
<dbReference type="EMBL" id="RCNR01000055">
    <property type="protein sequence ID" value="MUH37883.1"/>
    <property type="molecule type" value="Genomic_DNA"/>
</dbReference>
<organism evidence="7 8">
    <name type="scientific">Zobellia amurskyensis</name>
    <dbReference type="NCBI Taxonomy" id="248905"/>
    <lineage>
        <taxon>Bacteria</taxon>
        <taxon>Pseudomonadati</taxon>
        <taxon>Bacteroidota</taxon>
        <taxon>Flavobacteriia</taxon>
        <taxon>Flavobacteriales</taxon>
        <taxon>Flavobacteriaceae</taxon>
        <taxon>Zobellia</taxon>
    </lineage>
</organism>
<evidence type="ECO:0000259" key="6">
    <source>
        <dbReference type="Pfam" id="PF01699"/>
    </source>
</evidence>
<evidence type="ECO:0000256" key="1">
    <source>
        <dbReference type="ARBA" id="ARBA00004141"/>
    </source>
</evidence>
<gene>
    <name evidence="7" type="ORF">D9O36_18675</name>
</gene>
<feature type="transmembrane region" description="Helical" evidence="5">
    <location>
        <begin position="68"/>
        <end position="90"/>
    </location>
</feature>
<evidence type="ECO:0000256" key="2">
    <source>
        <dbReference type="ARBA" id="ARBA00022692"/>
    </source>
</evidence>
<reference evidence="7 8" key="1">
    <citation type="journal article" date="2019" name="Mar. Drugs">
        <title>Comparative Genomics and CAZyme Genome Repertoires of Marine Zobellia amurskyensis KMM 3526(T) and Zobellia laminariae KMM 3676(T).</title>
        <authorList>
            <person name="Chernysheva N."/>
            <person name="Bystritskaya E."/>
            <person name="Stenkova A."/>
            <person name="Golovkin I."/>
            <person name="Nedashkovskaya O."/>
            <person name="Isaeva M."/>
        </authorList>
    </citation>
    <scope>NUCLEOTIDE SEQUENCE [LARGE SCALE GENOMIC DNA]</scope>
    <source>
        <strain evidence="7 8">KMM 3526</strain>
    </source>
</reference>
<proteinExistence type="predicted"/>
<dbReference type="RefSeq" id="WP_038238651.1">
    <property type="nucleotide sequence ID" value="NZ_RCNR01000055.1"/>
</dbReference>
<dbReference type="OrthoDB" id="9794225at2"/>
<dbReference type="Proteomes" id="UP000540519">
    <property type="component" value="Unassembled WGS sequence"/>
</dbReference>
<protein>
    <submittedName>
        <fullName evidence="7">Sodium:calcium antiporter</fullName>
    </submittedName>
</protein>
<feature type="domain" description="Sodium/calcium exchanger membrane region" evidence="6">
    <location>
        <begin position="167"/>
        <end position="310"/>
    </location>
</feature>
<evidence type="ECO:0000256" key="5">
    <source>
        <dbReference type="SAM" id="Phobius"/>
    </source>
</evidence>
<dbReference type="GO" id="GO:0005886">
    <property type="term" value="C:plasma membrane"/>
    <property type="evidence" value="ECO:0007669"/>
    <property type="project" value="TreeGrafter"/>
</dbReference>
<feature type="transmembrane region" description="Helical" evidence="5">
    <location>
        <begin position="269"/>
        <end position="285"/>
    </location>
</feature>
<accession>A0A7X2ZWT4</accession>
<dbReference type="GO" id="GO:0006874">
    <property type="term" value="P:intracellular calcium ion homeostasis"/>
    <property type="evidence" value="ECO:0007669"/>
    <property type="project" value="TreeGrafter"/>
</dbReference>
<keyword evidence="8" id="KW-1185">Reference proteome</keyword>
<dbReference type="NCBIfam" id="TIGR00367">
    <property type="entry name" value="calcium/sodium antiporter"/>
    <property type="match status" value="1"/>
</dbReference>
<dbReference type="Gene3D" id="1.20.1420.30">
    <property type="entry name" value="NCX, central ion-binding region"/>
    <property type="match status" value="1"/>
</dbReference>
<feature type="transmembrane region" description="Helical" evidence="5">
    <location>
        <begin position="126"/>
        <end position="144"/>
    </location>
</feature>
<dbReference type="AlphaFoldDB" id="A0A7X2ZWT4"/>